<name>A0A1I7W8R7_HETBA</name>
<dbReference type="AlphaFoldDB" id="A0A1I7W8R7"/>
<organism evidence="1 2">
    <name type="scientific">Heterorhabditis bacteriophora</name>
    <name type="common">Entomopathogenic nematode worm</name>
    <dbReference type="NCBI Taxonomy" id="37862"/>
    <lineage>
        <taxon>Eukaryota</taxon>
        <taxon>Metazoa</taxon>
        <taxon>Ecdysozoa</taxon>
        <taxon>Nematoda</taxon>
        <taxon>Chromadorea</taxon>
        <taxon>Rhabditida</taxon>
        <taxon>Rhabditina</taxon>
        <taxon>Rhabditomorpha</taxon>
        <taxon>Strongyloidea</taxon>
        <taxon>Heterorhabditidae</taxon>
        <taxon>Heterorhabditis</taxon>
    </lineage>
</organism>
<accession>A0A1I7W8R7</accession>
<dbReference type="WBParaSite" id="Hba_01034">
    <property type="protein sequence ID" value="Hba_01034"/>
    <property type="gene ID" value="Hba_01034"/>
</dbReference>
<sequence>MVSRILKANAFTTRERMRKSPSLTADHKKARMDFAVHTYHGLRNGQRRQRCHPRELQYKGLVSTLENSPYGLAVSFTGPKSHENFFGEY</sequence>
<evidence type="ECO:0000313" key="1">
    <source>
        <dbReference type="Proteomes" id="UP000095283"/>
    </source>
</evidence>
<proteinExistence type="predicted"/>
<dbReference type="Proteomes" id="UP000095283">
    <property type="component" value="Unplaced"/>
</dbReference>
<keyword evidence="1" id="KW-1185">Reference proteome</keyword>
<reference evidence="2" key="1">
    <citation type="submission" date="2016-11" db="UniProtKB">
        <authorList>
            <consortium name="WormBaseParasite"/>
        </authorList>
    </citation>
    <scope>IDENTIFICATION</scope>
</reference>
<protein>
    <submittedName>
        <fullName evidence="2">Transposase</fullName>
    </submittedName>
</protein>
<evidence type="ECO:0000313" key="2">
    <source>
        <dbReference type="WBParaSite" id="Hba_01034"/>
    </source>
</evidence>